<dbReference type="SUPFAM" id="SSF52540">
    <property type="entry name" value="P-loop containing nucleoside triphosphate hydrolases"/>
    <property type="match status" value="1"/>
</dbReference>
<dbReference type="GO" id="GO:0007018">
    <property type="term" value="P:microtubule-based movement"/>
    <property type="evidence" value="ECO:0007669"/>
    <property type="project" value="InterPro"/>
</dbReference>
<feature type="region of interest" description="Disordered" evidence="2">
    <location>
        <begin position="912"/>
        <end position="954"/>
    </location>
</feature>
<gene>
    <name evidence="4" type="ORF">Cantr_10113</name>
</gene>
<dbReference type="Gene3D" id="3.40.850.10">
    <property type="entry name" value="Kinesin motor domain"/>
    <property type="match status" value="1"/>
</dbReference>
<dbReference type="EMBL" id="QLNQ01000024">
    <property type="protein sequence ID" value="RCK63045.1"/>
    <property type="molecule type" value="Genomic_DNA"/>
</dbReference>
<dbReference type="STRING" id="5486.A0A367YB07"/>
<protein>
    <recommendedName>
        <fullName evidence="3">Kinesin motor domain-containing protein</fullName>
    </recommendedName>
</protein>
<feature type="coiled-coil region" evidence="1">
    <location>
        <begin position="491"/>
        <end position="890"/>
    </location>
</feature>
<evidence type="ECO:0000313" key="4">
    <source>
        <dbReference type="EMBL" id="RCK63045.1"/>
    </source>
</evidence>
<proteinExistence type="predicted"/>
<organism evidence="4 5">
    <name type="scientific">Candida viswanathii</name>
    <dbReference type="NCBI Taxonomy" id="5486"/>
    <lineage>
        <taxon>Eukaryota</taxon>
        <taxon>Fungi</taxon>
        <taxon>Dikarya</taxon>
        <taxon>Ascomycota</taxon>
        <taxon>Saccharomycotina</taxon>
        <taxon>Pichiomycetes</taxon>
        <taxon>Debaryomycetaceae</taxon>
        <taxon>Candida/Lodderomyces clade</taxon>
        <taxon>Candida</taxon>
    </lineage>
</organism>
<dbReference type="Proteomes" id="UP000253472">
    <property type="component" value="Unassembled WGS sequence"/>
</dbReference>
<dbReference type="GO" id="GO:0008017">
    <property type="term" value="F:microtubule binding"/>
    <property type="evidence" value="ECO:0007669"/>
    <property type="project" value="InterPro"/>
</dbReference>
<dbReference type="OrthoDB" id="4089164at2759"/>
<dbReference type="InterPro" id="IPR001752">
    <property type="entry name" value="Kinesin_motor_dom"/>
</dbReference>
<feature type="domain" description="Kinesin motor" evidence="3">
    <location>
        <begin position="1"/>
        <end position="221"/>
    </location>
</feature>
<reference evidence="4 5" key="1">
    <citation type="submission" date="2018-06" db="EMBL/GenBank/DDBJ databases">
        <title>Whole genome sequencing of Candida tropicalis (genome annotated by CSBL at Korea University).</title>
        <authorList>
            <person name="Ahn J."/>
        </authorList>
    </citation>
    <scope>NUCLEOTIDE SEQUENCE [LARGE SCALE GENOMIC DNA]</scope>
    <source>
        <strain evidence="4 5">ATCC 20962</strain>
    </source>
</reference>
<comment type="caution">
    <text evidence="4">The sequence shown here is derived from an EMBL/GenBank/DDBJ whole genome shotgun (WGS) entry which is preliminary data.</text>
</comment>
<accession>A0A367YB07</accession>
<evidence type="ECO:0000256" key="2">
    <source>
        <dbReference type="SAM" id="MobiDB-lite"/>
    </source>
</evidence>
<dbReference type="InterPro" id="IPR036961">
    <property type="entry name" value="Kinesin_motor_dom_sf"/>
</dbReference>
<dbReference type="GO" id="GO:0003777">
    <property type="term" value="F:microtubule motor activity"/>
    <property type="evidence" value="ECO:0007669"/>
    <property type="project" value="InterPro"/>
</dbReference>
<dbReference type="GO" id="GO:0005524">
    <property type="term" value="F:ATP binding"/>
    <property type="evidence" value="ECO:0007669"/>
    <property type="project" value="InterPro"/>
</dbReference>
<name>A0A367YB07_9ASCO</name>
<evidence type="ECO:0000256" key="1">
    <source>
        <dbReference type="SAM" id="Coils"/>
    </source>
</evidence>
<dbReference type="AlphaFoldDB" id="A0A367YB07"/>
<evidence type="ECO:0000259" key="3">
    <source>
        <dbReference type="SMART" id="SM00129"/>
    </source>
</evidence>
<keyword evidence="5" id="KW-1185">Reference proteome</keyword>
<evidence type="ECO:0000313" key="5">
    <source>
        <dbReference type="Proteomes" id="UP000253472"/>
    </source>
</evidence>
<dbReference type="InterPro" id="IPR027417">
    <property type="entry name" value="P-loop_NTPase"/>
</dbReference>
<dbReference type="SMART" id="SM00129">
    <property type="entry name" value="KISc"/>
    <property type="match status" value="1"/>
</dbReference>
<dbReference type="Gene3D" id="1.10.287.1490">
    <property type="match status" value="1"/>
</dbReference>
<feature type="compositionally biased region" description="Polar residues" evidence="2">
    <location>
        <begin position="943"/>
        <end position="954"/>
    </location>
</feature>
<keyword evidence="1" id="KW-0175">Coiled coil</keyword>
<feature type="coiled-coil region" evidence="1">
    <location>
        <begin position="347"/>
        <end position="374"/>
    </location>
</feature>
<sequence>MASIPLFLKVKGSATTPGESPHFHQISETTISFNETEYSFEHVFDESNHAYCQLINDTSNSCILLMGPTASGKTTMLKQLVAGKASTFDGPAFVTAFEISKNKHVTDLLDTSLSEFKHVQNFESTLKRVKFSHDVWKQICKTRATQATEFNANSSRSCLVITFYYHNARTTFIDLMGNEKKGVAVNNAFANLNNSAITQLLVNPKNVRSDNLITNFIFKHQNLKFVLNLDPYGNPSLTKSSLTNVAELVKNFKPPVAAPTTETTKLVRRAPSYTRPTVSSSRHSPVKIVAKRSRVVTISPEKIAIKRVRLKSNPMGRSLDSNPFIEKNSKLYLKSLAQRSTSTDTVADDYAEQIEVLKNEKQELRDKYVQSIKEIKHDFIGFKEESTGLLHVLASLEVTINQLRQDGLDMQSEHQEQINRLVTAHDSEIENINQNFAATKSELIQQHECHVVEITEKLTKTSQQQLDDATKKFTDSEQEMQRQISDKAASIAELETTIQSLTKSMEESKNQSTEKNNHLNELIAAKDGKIEELSQTVAELEQTSQAKEARHETQVEELHAAATEKEQSVTESLEKYKCEVEMLQKEKAVIEENWKSKYASLEQAHEKNNTQLTKSKQQVDADNQALKDKLSEVSKESAALAAENEALKTKSDQVEAVHQGLKNEVEKLVKQLSERDGQVTQLRDKCDKHEEIVKQLITKHAAESDQLQKSIQELKQREVDTKNVLETINAEVEQLTVQLEDTKKDKQAQEAVHATEIARFESEISKLKVESSQASDKVESMKFELQSDLAIEKQMRLSDVAKLESEVGALNEIIESKKIQLNEKEDEIQHLKNLIDKWEYKTEILQKRSGDAHELKKKHAGVVAELNDKISFQKEQISNLEFQLKEQLNDPIFTNIDLGIVPSEINTRALQPSSLMLNTSPSKKPTHKKKSVSPYKIDRSKSQRFNSADVSPTK</sequence>